<gene>
    <name evidence="1" type="ORF">D3874_11075</name>
</gene>
<evidence type="ECO:0008006" key="3">
    <source>
        <dbReference type="Google" id="ProtNLM"/>
    </source>
</evidence>
<name>A0A418WBW3_9PROT</name>
<dbReference type="PROSITE" id="PS51257">
    <property type="entry name" value="PROKAR_LIPOPROTEIN"/>
    <property type="match status" value="1"/>
</dbReference>
<evidence type="ECO:0000313" key="1">
    <source>
        <dbReference type="EMBL" id="RJF87492.1"/>
    </source>
</evidence>
<protein>
    <recommendedName>
        <fullName evidence="3">Lipoprotein</fullName>
    </recommendedName>
</protein>
<proteinExistence type="predicted"/>
<evidence type="ECO:0000313" key="2">
    <source>
        <dbReference type="Proteomes" id="UP000284605"/>
    </source>
</evidence>
<keyword evidence="2" id="KW-1185">Reference proteome</keyword>
<accession>A0A418WBW3</accession>
<dbReference type="AlphaFoldDB" id="A0A418WBW3"/>
<reference evidence="1 2" key="1">
    <citation type="submission" date="2018-09" db="EMBL/GenBank/DDBJ databases">
        <authorList>
            <person name="Zhu H."/>
        </authorList>
    </citation>
    <scope>NUCLEOTIDE SEQUENCE [LARGE SCALE GENOMIC DNA]</scope>
    <source>
        <strain evidence="1 2">K1W22B-8</strain>
    </source>
</reference>
<comment type="caution">
    <text evidence="1">The sequence shown here is derived from an EMBL/GenBank/DDBJ whole genome shotgun (WGS) entry which is preliminary data.</text>
</comment>
<dbReference type="Proteomes" id="UP000284605">
    <property type="component" value="Unassembled WGS sequence"/>
</dbReference>
<dbReference type="EMBL" id="QYUK01000011">
    <property type="protein sequence ID" value="RJF87492.1"/>
    <property type="molecule type" value="Genomic_DNA"/>
</dbReference>
<dbReference type="RefSeq" id="WP_119778131.1">
    <property type="nucleotide sequence ID" value="NZ_QYUK01000011.1"/>
</dbReference>
<sequence>MPHRILSLGLIALVGGCALSPATVTYQELDRDAYSPSVVNAAALDGKLPAAVVGAPFPGVGPAAALAPLELPFSVAPRGLVEAPGAATRVVLLFHPLSPIGNQRACGPLADLAPVAGAPADAGPEFAVIATLCQYHKALSTARSSGPRPAGLSDPLYAELVEAALLEIMPLPQPEPAEIDIPIP</sequence>
<organism evidence="1 2">
    <name type="scientific">Oleomonas cavernae</name>
    <dbReference type="NCBI Taxonomy" id="2320859"/>
    <lineage>
        <taxon>Bacteria</taxon>
        <taxon>Pseudomonadati</taxon>
        <taxon>Pseudomonadota</taxon>
        <taxon>Alphaproteobacteria</taxon>
        <taxon>Acetobacterales</taxon>
        <taxon>Acetobacteraceae</taxon>
        <taxon>Oleomonas</taxon>
    </lineage>
</organism>